<dbReference type="Pfam" id="PF08246">
    <property type="entry name" value="Inhibitor_I29"/>
    <property type="match status" value="1"/>
</dbReference>
<dbReference type="EMBL" id="CM004400">
    <property type="protein sequence ID" value="OAY32083.1"/>
    <property type="molecule type" value="Genomic_DNA"/>
</dbReference>
<name>A0A2C9UN99_MANES</name>
<accession>A0A2C9UN99</accession>
<organism evidence="10">
    <name type="scientific">Manihot esculenta</name>
    <name type="common">Cassava</name>
    <name type="synonym">Jatropha manihot</name>
    <dbReference type="NCBI Taxonomy" id="3983"/>
    <lineage>
        <taxon>Eukaryota</taxon>
        <taxon>Viridiplantae</taxon>
        <taxon>Streptophyta</taxon>
        <taxon>Embryophyta</taxon>
        <taxon>Tracheophyta</taxon>
        <taxon>Spermatophyta</taxon>
        <taxon>Magnoliopsida</taxon>
        <taxon>eudicotyledons</taxon>
        <taxon>Gunneridae</taxon>
        <taxon>Pentapetalae</taxon>
        <taxon>rosids</taxon>
        <taxon>fabids</taxon>
        <taxon>Malpighiales</taxon>
        <taxon>Euphorbiaceae</taxon>
        <taxon>Crotonoideae</taxon>
        <taxon>Manihoteae</taxon>
        <taxon>Manihot</taxon>
    </lineage>
</organism>
<keyword evidence="4" id="KW-0788">Thiol protease</keyword>
<evidence type="ECO:0000313" key="10">
    <source>
        <dbReference type="EMBL" id="OAY32083.1"/>
    </source>
</evidence>
<dbReference type="InterPro" id="IPR039417">
    <property type="entry name" value="Peptidase_C1A_papain-like"/>
</dbReference>
<sequence>MVSDKSQCLFSLFILALWVNVVISRELHHHSPPPTMMEKYEQWMIRYGRIYEDSDEQHRRFQIFKHNVALVEAFNAVENKSFNININQFADLTQEEFKKYYLGARLPSQSSLNNVQTLNDENIIDLPPSINQEPRPMWYDIKLFYIYMYILYIKHIQCLINLLKMEINAASCWAFAVAAAIESAYKIKYGRLIALSEQQLLDCVSPGSLKYDYCGYGYPLHAYSYIMANGGLTTEYNYPYQEKKQYCANWRAYQIAVGIQNYYTLPSYSEASIMQALMRQPVVVIIDAYNSVIGYGTDPYGRDYFLIKNSWGTLWGEGGYARLLRVGGAGICGITKWPSIPLV</sequence>
<evidence type="ECO:0000256" key="4">
    <source>
        <dbReference type="ARBA" id="ARBA00022807"/>
    </source>
</evidence>
<dbReference type="InterPro" id="IPR000668">
    <property type="entry name" value="Peptidase_C1A_C"/>
</dbReference>
<dbReference type="SMART" id="SM00645">
    <property type="entry name" value="Pept_C1"/>
    <property type="match status" value="1"/>
</dbReference>
<dbReference type="SMART" id="SM00848">
    <property type="entry name" value="Inhibitor_I29"/>
    <property type="match status" value="1"/>
</dbReference>
<feature type="domain" description="Cathepsin propeptide inhibitor" evidence="9">
    <location>
        <begin position="40"/>
        <end position="97"/>
    </location>
</feature>
<dbReference type="AlphaFoldDB" id="A0A2C9UN99"/>
<dbReference type="GO" id="GO:0005615">
    <property type="term" value="C:extracellular space"/>
    <property type="evidence" value="ECO:0000318"/>
    <property type="project" value="GO_Central"/>
</dbReference>
<dbReference type="GO" id="GO:0005764">
    <property type="term" value="C:lysosome"/>
    <property type="evidence" value="ECO:0000318"/>
    <property type="project" value="GO_Central"/>
</dbReference>
<proteinExistence type="inferred from homology"/>
<dbReference type="InterPro" id="IPR013128">
    <property type="entry name" value="Peptidase_C1A"/>
</dbReference>
<evidence type="ECO:0000256" key="6">
    <source>
        <dbReference type="ARBA" id="ARBA00023180"/>
    </source>
</evidence>
<evidence type="ECO:0000256" key="2">
    <source>
        <dbReference type="ARBA" id="ARBA00022670"/>
    </source>
</evidence>
<gene>
    <name evidence="10" type="ORF">MANES_14G165000</name>
</gene>
<protein>
    <submittedName>
        <fullName evidence="10">Uncharacterized protein</fullName>
    </submittedName>
</protein>
<feature type="chain" id="PRO_5018525920" evidence="7">
    <location>
        <begin position="25"/>
        <end position="343"/>
    </location>
</feature>
<dbReference type="InterPro" id="IPR013201">
    <property type="entry name" value="Prot_inhib_I29"/>
</dbReference>
<keyword evidence="2" id="KW-0645">Protease</keyword>
<evidence type="ECO:0000256" key="5">
    <source>
        <dbReference type="ARBA" id="ARBA00023157"/>
    </source>
</evidence>
<feature type="domain" description="Peptidase C1A papain C-terminal" evidence="8">
    <location>
        <begin position="146"/>
        <end position="342"/>
    </location>
</feature>
<dbReference type="GO" id="GO:0004197">
    <property type="term" value="F:cysteine-type endopeptidase activity"/>
    <property type="evidence" value="ECO:0000318"/>
    <property type="project" value="GO_Central"/>
</dbReference>
<keyword evidence="5" id="KW-1015">Disulfide bond</keyword>
<feature type="signal peptide" evidence="7">
    <location>
        <begin position="1"/>
        <end position="24"/>
    </location>
</feature>
<reference evidence="10" key="1">
    <citation type="submission" date="2016-02" db="EMBL/GenBank/DDBJ databases">
        <title>WGS assembly of Manihot esculenta.</title>
        <authorList>
            <person name="Bredeson J.V."/>
            <person name="Prochnik S.E."/>
            <person name="Lyons J.B."/>
            <person name="Schmutz J."/>
            <person name="Grimwood J."/>
            <person name="Vrebalov J."/>
            <person name="Bart R.S."/>
            <person name="Amuge T."/>
            <person name="Ferguson M.E."/>
            <person name="Green R."/>
            <person name="Putnam N."/>
            <person name="Stites J."/>
            <person name="Rounsley S."/>
            <person name="Rokhsar D.S."/>
        </authorList>
    </citation>
    <scope>NUCLEOTIDE SEQUENCE [LARGE SCALE GENOMIC DNA]</scope>
    <source>
        <tissue evidence="10">Leaf</tissue>
    </source>
</reference>
<dbReference type="PANTHER" id="PTHR12411">
    <property type="entry name" value="CYSTEINE PROTEASE FAMILY C1-RELATED"/>
    <property type="match status" value="1"/>
</dbReference>
<evidence type="ECO:0000256" key="7">
    <source>
        <dbReference type="SAM" id="SignalP"/>
    </source>
</evidence>
<dbReference type="Gene3D" id="3.90.70.10">
    <property type="entry name" value="Cysteine proteinases"/>
    <property type="match status" value="1"/>
</dbReference>
<evidence type="ECO:0000259" key="9">
    <source>
        <dbReference type="SMART" id="SM00848"/>
    </source>
</evidence>
<comment type="similarity">
    <text evidence="1">Belongs to the peptidase C1 family.</text>
</comment>
<evidence type="ECO:0000259" key="8">
    <source>
        <dbReference type="SMART" id="SM00645"/>
    </source>
</evidence>
<dbReference type="STRING" id="3983.A0A2C9UN99"/>
<dbReference type="GO" id="GO:0051603">
    <property type="term" value="P:proteolysis involved in protein catabolic process"/>
    <property type="evidence" value="ECO:0000318"/>
    <property type="project" value="GO_Central"/>
</dbReference>
<dbReference type="Pfam" id="PF00112">
    <property type="entry name" value="Peptidase_C1"/>
    <property type="match status" value="2"/>
</dbReference>
<keyword evidence="7" id="KW-0732">Signal</keyword>
<keyword evidence="3" id="KW-0378">Hydrolase</keyword>
<dbReference type="Gene3D" id="2.40.50.170">
    <property type="entry name" value="Cysteine proteinases. Chain C"/>
    <property type="match status" value="1"/>
</dbReference>
<dbReference type="SUPFAM" id="SSF54001">
    <property type="entry name" value="Cysteine proteinases"/>
    <property type="match status" value="1"/>
</dbReference>
<evidence type="ECO:0000256" key="3">
    <source>
        <dbReference type="ARBA" id="ARBA00022801"/>
    </source>
</evidence>
<keyword evidence="6" id="KW-0325">Glycoprotein</keyword>
<dbReference type="CDD" id="cd02248">
    <property type="entry name" value="Peptidase_C1A"/>
    <property type="match status" value="1"/>
</dbReference>
<dbReference type="InterPro" id="IPR038765">
    <property type="entry name" value="Papain-like_cys_pep_sf"/>
</dbReference>
<dbReference type="Gene3D" id="1.10.287.2250">
    <property type="match status" value="1"/>
</dbReference>
<evidence type="ECO:0000256" key="1">
    <source>
        <dbReference type="ARBA" id="ARBA00008455"/>
    </source>
</evidence>